<evidence type="ECO:0000313" key="2">
    <source>
        <dbReference type="EMBL" id="QTR55502.1"/>
    </source>
</evidence>
<name>A0A975IIS4_9GAMM</name>
<evidence type="ECO:0000313" key="1">
    <source>
        <dbReference type="EMBL" id="QTR55491.1"/>
    </source>
</evidence>
<sequence>MSNQNKYDLGDIVKLKSGGPDMTVKEVLTKMNHEFNGSYRCQWFAGKKLDMGVFPEESLVAVTTGSQ</sequence>
<accession>A0A975IIS4</accession>
<dbReference type="InterPro" id="IPR019226">
    <property type="entry name" value="DUF2158"/>
</dbReference>
<gene>
    <name evidence="2" type="ORF">J9260_18470</name>
    <name evidence="1" type="ORF">J9260_18535</name>
</gene>
<dbReference type="KEGG" id="tun:J9260_18535"/>
<dbReference type="Proteomes" id="UP000672009">
    <property type="component" value="Plasmid pTunz4"/>
</dbReference>
<dbReference type="EMBL" id="CP072799">
    <property type="protein sequence ID" value="QTR55491.1"/>
    <property type="molecule type" value="Genomic_DNA"/>
</dbReference>
<dbReference type="AlphaFoldDB" id="A0A975IIS4"/>
<dbReference type="EMBL" id="CP072799">
    <property type="protein sequence ID" value="QTR55502.1"/>
    <property type="molecule type" value="Genomic_DNA"/>
</dbReference>
<proteinExistence type="predicted"/>
<keyword evidence="3" id="KW-1185">Reference proteome</keyword>
<dbReference type="RefSeq" id="WP_210220938.1">
    <property type="nucleotide sequence ID" value="NZ_CP072799.1"/>
</dbReference>
<dbReference type="Pfam" id="PF09926">
    <property type="entry name" value="DUF2158"/>
    <property type="match status" value="1"/>
</dbReference>
<dbReference type="KEGG" id="tun:J9260_18470"/>
<protein>
    <submittedName>
        <fullName evidence="1">DUF2158 domain-containing protein</fullName>
    </submittedName>
</protein>
<keyword evidence="1" id="KW-0614">Plasmid</keyword>
<organism evidence="1 3">
    <name type="scientific">Thiothrix unzii</name>
    <dbReference type="NCBI Taxonomy" id="111769"/>
    <lineage>
        <taxon>Bacteria</taxon>
        <taxon>Pseudomonadati</taxon>
        <taxon>Pseudomonadota</taxon>
        <taxon>Gammaproteobacteria</taxon>
        <taxon>Thiotrichales</taxon>
        <taxon>Thiotrichaceae</taxon>
        <taxon>Thiothrix</taxon>
    </lineage>
</organism>
<evidence type="ECO:0000313" key="3">
    <source>
        <dbReference type="Proteomes" id="UP000672009"/>
    </source>
</evidence>
<reference evidence="1" key="1">
    <citation type="submission" date="2021-04" db="EMBL/GenBank/DDBJ databases">
        <title>Genomics, taxonomy and metabolism of representatives of sulfur bacteria of the genus Thiothrix: Thiothrix fructosivorans QT, Thiothrix unzii A1T and three new species, Thiothrix subterranea sp. nov., Thiothrix litoralis sp. nov. and 'Candidatus Thiothrix anitrata' sp. nov.</title>
        <authorList>
            <person name="Ravin N.V."/>
            <person name="Smolyakov D."/>
            <person name="Rudenko T.S."/>
            <person name="Mardanov A.V."/>
            <person name="Beletsky A.V."/>
            <person name="Markov N.D."/>
            <person name="Fomenkov A.I."/>
            <person name="Roberts R.J."/>
            <person name="Karnachuk O.V."/>
            <person name="Novikov A."/>
            <person name="Grabovich M.Y."/>
        </authorList>
    </citation>
    <scope>NUCLEOTIDE SEQUENCE</scope>
    <source>
        <strain evidence="1">A1</strain>
        <plasmid evidence="1">pTunz4</plasmid>
    </source>
</reference>
<geneLocation type="plasmid" evidence="1 3">
    <name>pTunz4</name>
</geneLocation>